<dbReference type="Pfam" id="PF19610">
    <property type="entry name" value="DUF6115"/>
    <property type="match status" value="1"/>
</dbReference>
<feature type="region of interest" description="Disordered" evidence="1">
    <location>
        <begin position="73"/>
        <end position="147"/>
    </location>
</feature>
<keyword evidence="4" id="KW-1185">Reference proteome</keyword>
<reference evidence="4" key="1">
    <citation type="submission" date="2016-10" db="EMBL/GenBank/DDBJ databases">
        <authorList>
            <person name="Varghese N."/>
            <person name="Submissions S."/>
        </authorList>
    </citation>
    <scope>NUCLEOTIDE SEQUENCE [LARGE SCALE GENOMIC DNA]</scope>
    <source>
        <strain evidence="4">S9</strain>
    </source>
</reference>
<protein>
    <recommendedName>
        <fullName evidence="5">Swarming motility protein SwrB</fullName>
    </recommendedName>
</protein>
<feature type="transmembrane region" description="Helical" evidence="2">
    <location>
        <begin position="6"/>
        <end position="26"/>
    </location>
</feature>
<dbReference type="Proteomes" id="UP000198571">
    <property type="component" value="Unassembled WGS sequence"/>
</dbReference>
<evidence type="ECO:0000256" key="2">
    <source>
        <dbReference type="SAM" id="Phobius"/>
    </source>
</evidence>
<dbReference type="RefSeq" id="WP_093047568.1">
    <property type="nucleotide sequence ID" value="NZ_FOGT01000002.1"/>
</dbReference>
<feature type="compositionally biased region" description="Basic and acidic residues" evidence="1">
    <location>
        <begin position="73"/>
        <end position="87"/>
    </location>
</feature>
<evidence type="ECO:0008006" key="5">
    <source>
        <dbReference type="Google" id="ProtNLM"/>
    </source>
</evidence>
<organism evidence="3 4">
    <name type="scientific">Salipaludibacillus aurantiacus</name>
    <dbReference type="NCBI Taxonomy" id="1601833"/>
    <lineage>
        <taxon>Bacteria</taxon>
        <taxon>Bacillati</taxon>
        <taxon>Bacillota</taxon>
        <taxon>Bacilli</taxon>
        <taxon>Bacillales</taxon>
        <taxon>Bacillaceae</taxon>
    </lineage>
</organism>
<feature type="compositionally biased region" description="Polar residues" evidence="1">
    <location>
        <begin position="135"/>
        <end position="147"/>
    </location>
</feature>
<dbReference type="STRING" id="1601833.SAMN05518684_102239"/>
<dbReference type="OrthoDB" id="1708317at2"/>
<dbReference type="EMBL" id="FOGT01000002">
    <property type="protein sequence ID" value="SER60025.1"/>
    <property type="molecule type" value="Genomic_DNA"/>
</dbReference>
<name>A0A1H9QIL3_9BACI</name>
<dbReference type="InterPro" id="IPR046118">
    <property type="entry name" value="DUF6115"/>
</dbReference>
<gene>
    <name evidence="3" type="ORF">SAMN05518684_102239</name>
</gene>
<evidence type="ECO:0000256" key="1">
    <source>
        <dbReference type="SAM" id="MobiDB-lite"/>
    </source>
</evidence>
<sequence length="174" mass="19851">MIYLVFISLLLHLVSFLVIVILYQRIENQKPFDKEKTVKEIEDLLLSYTAEMKENNEKLAKRISELPVRERNQVFKSEAGEDARPEGTRPLQINKEPAGKRTPDSVQATGSEMPEKFSRYTPPVPGMEEEEESLKPSSTSKVLSLSKQGYSKDEIAKQLEMGAGEVELLLKFYK</sequence>
<evidence type="ECO:0000313" key="3">
    <source>
        <dbReference type="EMBL" id="SER60025.1"/>
    </source>
</evidence>
<evidence type="ECO:0000313" key="4">
    <source>
        <dbReference type="Proteomes" id="UP000198571"/>
    </source>
</evidence>
<proteinExistence type="predicted"/>
<keyword evidence="2" id="KW-1133">Transmembrane helix</keyword>
<accession>A0A1H9QIL3</accession>
<keyword evidence="2" id="KW-0472">Membrane</keyword>
<keyword evidence="2" id="KW-0812">Transmembrane</keyword>
<dbReference type="AlphaFoldDB" id="A0A1H9QIL3"/>